<gene>
    <name evidence="5 6" type="primary">flgI</name>
    <name evidence="6" type="ORF">KOR42_45460</name>
</gene>
<dbReference type="RefSeq" id="WP_197441427.1">
    <property type="nucleotide sequence ID" value="NZ_SIHI01000035.1"/>
</dbReference>
<proteinExistence type="inferred from homology"/>
<dbReference type="Proteomes" id="UP000317243">
    <property type="component" value="Unassembled WGS sequence"/>
</dbReference>
<comment type="subcellular location">
    <subcellularLocation>
        <location evidence="2 5">Bacterial flagellum basal body</location>
    </subcellularLocation>
</comment>
<evidence type="ECO:0000313" key="7">
    <source>
        <dbReference type="Proteomes" id="UP000317243"/>
    </source>
</evidence>
<evidence type="ECO:0000256" key="2">
    <source>
        <dbReference type="ARBA" id="ARBA00004117"/>
    </source>
</evidence>
<reference evidence="6 7" key="1">
    <citation type="submission" date="2019-02" db="EMBL/GenBank/DDBJ databases">
        <title>Deep-cultivation of Planctomycetes and their phenomic and genomic characterization uncovers novel biology.</title>
        <authorList>
            <person name="Wiegand S."/>
            <person name="Jogler M."/>
            <person name="Boedeker C."/>
            <person name="Pinto D."/>
            <person name="Vollmers J."/>
            <person name="Rivas-Marin E."/>
            <person name="Kohn T."/>
            <person name="Peeters S.H."/>
            <person name="Heuer A."/>
            <person name="Rast P."/>
            <person name="Oberbeckmann S."/>
            <person name="Bunk B."/>
            <person name="Jeske O."/>
            <person name="Meyerdierks A."/>
            <person name="Storesund J.E."/>
            <person name="Kallscheuer N."/>
            <person name="Luecker S."/>
            <person name="Lage O.M."/>
            <person name="Pohl T."/>
            <person name="Merkel B.J."/>
            <person name="Hornburger P."/>
            <person name="Mueller R.-W."/>
            <person name="Bruemmer F."/>
            <person name="Labrenz M."/>
            <person name="Spormann A.M."/>
            <person name="Op Den Camp H."/>
            <person name="Overmann J."/>
            <person name="Amann R."/>
            <person name="Jetten M.S.M."/>
            <person name="Mascher T."/>
            <person name="Medema M.H."/>
            <person name="Devos D.P."/>
            <person name="Kaster A.-K."/>
            <person name="Ovreas L."/>
            <person name="Rohde M."/>
            <person name="Galperin M.Y."/>
            <person name="Jogler C."/>
        </authorList>
    </citation>
    <scope>NUCLEOTIDE SEQUENCE [LARGE SCALE GENOMIC DNA]</scope>
    <source>
        <strain evidence="6 7">KOR42</strain>
    </source>
</reference>
<dbReference type="NCBIfam" id="NF003676">
    <property type="entry name" value="PRK05303.1"/>
    <property type="match status" value="1"/>
</dbReference>
<evidence type="ECO:0000313" key="6">
    <source>
        <dbReference type="EMBL" id="TWT43016.1"/>
    </source>
</evidence>
<protein>
    <recommendedName>
        <fullName evidence="5">Flagellar P-ring protein</fullName>
    </recommendedName>
    <alternativeName>
        <fullName evidence="5">Basal body P-ring protein</fullName>
    </alternativeName>
</protein>
<dbReference type="PANTHER" id="PTHR30381">
    <property type="entry name" value="FLAGELLAR P-RING PERIPLASMIC PROTEIN FLGI"/>
    <property type="match status" value="1"/>
</dbReference>
<evidence type="ECO:0000256" key="4">
    <source>
        <dbReference type="ARBA" id="ARBA00023143"/>
    </source>
</evidence>
<keyword evidence="3" id="KW-0732">Signal</keyword>
<dbReference type="GO" id="GO:0030288">
    <property type="term" value="C:outer membrane-bounded periplasmic space"/>
    <property type="evidence" value="ECO:0007669"/>
    <property type="project" value="InterPro"/>
</dbReference>
<sequence length="378" mass="40118">MFSSTKRQLFFVLILLHTAQFSTDVDASEVRIQDITTIQGVQRNQLVGMGLVTGLDGTGGRSPVTRRFALNMLQRFGVRSDPSLRSIIERDTAQRTDNISVVTVTADLSSLDKQGSQIDVLVSAFDDAESLQGGQLIMTPLFGADGEVYAIASGPLSIGGFSFSGQGASVQKNHPTTGRIPNGAVVEMGVGSGVGCGGRVRLLLTDPSLETARRISDVINQKFPQSTIVGDAGSVEIWVPESFHGAIPEFLAIVEMMTVIPDVPARVVINERTGTIIVGEHVKLSKVLITHANLAVSTAESPEVSQPAPFSDGVTAIVPRTDIVVEEEDATIAVLEESVTVGELAQALNALGVAPRDLSSIFQMLKESGSLHAQLLFK</sequence>
<name>A0A5C5VWG0_9PLAN</name>
<keyword evidence="4 5" id="KW-0975">Bacterial flagellum</keyword>
<comment type="caution">
    <text evidence="6">The sequence shown here is derived from an EMBL/GenBank/DDBJ whole genome shotgun (WGS) entry which is preliminary data.</text>
</comment>
<comment type="subunit">
    <text evidence="5">The basal body constitutes a major portion of the flagellar organelle and consists of four rings (L,P,S, and M) mounted on a central rod.</text>
</comment>
<organism evidence="6 7">
    <name type="scientific">Thalassoglobus neptunius</name>
    <dbReference type="NCBI Taxonomy" id="1938619"/>
    <lineage>
        <taxon>Bacteria</taxon>
        <taxon>Pseudomonadati</taxon>
        <taxon>Planctomycetota</taxon>
        <taxon>Planctomycetia</taxon>
        <taxon>Planctomycetales</taxon>
        <taxon>Planctomycetaceae</taxon>
        <taxon>Thalassoglobus</taxon>
    </lineage>
</organism>
<dbReference type="PRINTS" id="PR01010">
    <property type="entry name" value="FLGPRINGFLGI"/>
</dbReference>
<evidence type="ECO:0000256" key="5">
    <source>
        <dbReference type="HAMAP-Rule" id="MF_00416"/>
    </source>
</evidence>
<dbReference type="GO" id="GO:0071973">
    <property type="term" value="P:bacterial-type flagellum-dependent cell motility"/>
    <property type="evidence" value="ECO:0007669"/>
    <property type="project" value="InterPro"/>
</dbReference>
<evidence type="ECO:0000256" key="3">
    <source>
        <dbReference type="ARBA" id="ARBA00022729"/>
    </source>
</evidence>
<dbReference type="HAMAP" id="MF_00416">
    <property type="entry name" value="FlgI"/>
    <property type="match status" value="1"/>
</dbReference>
<dbReference type="GO" id="GO:0005198">
    <property type="term" value="F:structural molecule activity"/>
    <property type="evidence" value="ECO:0007669"/>
    <property type="project" value="InterPro"/>
</dbReference>
<keyword evidence="6" id="KW-0966">Cell projection</keyword>
<comment type="function">
    <text evidence="1 5">Assembles around the rod to form the L-ring and probably protects the motor/basal body from shearing forces during rotation.</text>
</comment>
<keyword evidence="7" id="KW-1185">Reference proteome</keyword>
<accession>A0A5C5VWG0</accession>
<dbReference type="GO" id="GO:0009428">
    <property type="term" value="C:bacterial-type flagellum basal body, distal rod, P ring"/>
    <property type="evidence" value="ECO:0007669"/>
    <property type="project" value="InterPro"/>
</dbReference>
<evidence type="ECO:0000256" key="1">
    <source>
        <dbReference type="ARBA" id="ARBA00002591"/>
    </source>
</evidence>
<dbReference type="AlphaFoldDB" id="A0A5C5VWG0"/>
<dbReference type="InterPro" id="IPR001782">
    <property type="entry name" value="Flag_FlgI"/>
</dbReference>
<dbReference type="PANTHER" id="PTHR30381:SF0">
    <property type="entry name" value="FLAGELLAR P-RING PROTEIN"/>
    <property type="match status" value="1"/>
</dbReference>
<dbReference type="EMBL" id="SIHI01000035">
    <property type="protein sequence ID" value="TWT43016.1"/>
    <property type="molecule type" value="Genomic_DNA"/>
</dbReference>
<dbReference type="Pfam" id="PF02119">
    <property type="entry name" value="FlgI"/>
    <property type="match status" value="1"/>
</dbReference>
<comment type="similarity">
    <text evidence="5">Belongs to the FlgI family.</text>
</comment>
<keyword evidence="6" id="KW-0282">Flagellum</keyword>
<keyword evidence="6" id="KW-0969">Cilium</keyword>